<evidence type="ECO:0000259" key="2">
    <source>
        <dbReference type="PROSITE" id="PS50106"/>
    </source>
</evidence>
<reference evidence="4 5" key="1">
    <citation type="submission" date="2024-09" db="EMBL/GenBank/DDBJ databases">
        <title>A chromosome-level genome assembly of Gray's grenadier anchovy, Coilia grayii.</title>
        <authorList>
            <person name="Fu Z."/>
        </authorList>
    </citation>
    <scope>NUCLEOTIDE SEQUENCE [LARGE SCALE GENOMIC DNA]</scope>
    <source>
        <strain evidence="4">G4</strain>
        <tissue evidence="4">Muscle</tissue>
    </source>
</reference>
<dbReference type="Proteomes" id="UP001591681">
    <property type="component" value="Unassembled WGS sequence"/>
</dbReference>
<dbReference type="Gene3D" id="2.30.42.10">
    <property type="match status" value="1"/>
</dbReference>
<dbReference type="Gene3D" id="1.10.287.650">
    <property type="entry name" value="L27 domain"/>
    <property type="match status" value="1"/>
</dbReference>
<dbReference type="SMART" id="SM00228">
    <property type="entry name" value="PDZ"/>
    <property type="match status" value="1"/>
</dbReference>
<feature type="compositionally biased region" description="Polar residues" evidence="1">
    <location>
        <begin position="883"/>
        <end position="904"/>
    </location>
</feature>
<dbReference type="AlphaFoldDB" id="A0ABD1JB83"/>
<organism evidence="4 5">
    <name type="scientific">Coilia grayii</name>
    <name type="common">Gray's grenadier anchovy</name>
    <dbReference type="NCBI Taxonomy" id="363190"/>
    <lineage>
        <taxon>Eukaryota</taxon>
        <taxon>Metazoa</taxon>
        <taxon>Chordata</taxon>
        <taxon>Craniata</taxon>
        <taxon>Vertebrata</taxon>
        <taxon>Euteleostomi</taxon>
        <taxon>Actinopterygii</taxon>
        <taxon>Neopterygii</taxon>
        <taxon>Teleostei</taxon>
        <taxon>Clupei</taxon>
        <taxon>Clupeiformes</taxon>
        <taxon>Clupeoidei</taxon>
        <taxon>Engraulidae</taxon>
        <taxon>Coilinae</taxon>
        <taxon>Coilia</taxon>
    </lineage>
</organism>
<dbReference type="PANTHER" id="PTHR23122">
    <property type="entry name" value="MEMBRANE-ASSOCIATED GUANYLATE KINASE MAGUK"/>
    <property type="match status" value="1"/>
</dbReference>
<dbReference type="SUPFAM" id="SSF53098">
    <property type="entry name" value="Ribonuclease H-like"/>
    <property type="match status" value="1"/>
</dbReference>
<dbReference type="PROSITE" id="PS50106">
    <property type="entry name" value="PDZ"/>
    <property type="match status" value="1"/>
</dbReference>
<evidence type="ECO:0000259" key="3">
    <source>
        <dbReference type="PROSITE" id="PS51022"/>
    </source>
</evidence>
<evidence type="ECO:0000313" key="4">
    <source>
        <dbReference type="EMBL" id="KAL2083830.1"/>
    </source>
</evidence>
<dbReference type="SUPFAM" id="SSF101288">
    <property type="entry name" value="L27 domain"/>
    <property type="match status" value="1"/>
</dbReference>
<evidence type="ECO:0000256" key="1">
    <source>
        <dbReference type="SAM" id="MobiDB-lite"/>
    </source>
</evidence>
<dbReference type="InterPro" id="IPR014775">
    <property type="entry name" value="L27_C"/>
</dbReference>
<name>A0ABD1JB83_9TELE</name>
<proteinExistence type="predicted"/>
<dbReference type="SUPFAM" id="SSF50156">
    <property type="entry name" value="PDZ domain-like"/>
    <property type="match status" value="1"/>
</dbReference>
<dbReference type="CDD" id="cd10832">
    <property type="entry name" value="PDZ_MPP6-MPP2-like"/>
    <property type="match status" value="1"/>
</dbReference>
<dbReference type="InterPro" id="IPR012337">
    <property type="entry name" value="RNaseH-like_sf"/>
</dbReference>
<feature type="domain" description="L27" evidence="3">
    <location>
        <begin position="140"/>
        <end position="198"/>
    </location>
</feature>
<evidence type="ECO:0000313" key="5">
    <source>
        <dbReference type="Proteomes" id="UP001591681"/>
    </source>
</evidence>
<dbReference type="InterPro" id="IPR036892">
    <property type="entry name" value="L27_dom_sf"/>
</dbReference>
<feature type="domain" description="PDZ" evidence="2">
    <location>
        <begin position="219"/>
        <end position="298"/>
    </location>
</feature>
<dbReference type="Pfam" id="PF00595">
    <property type="entry name" value="PDZ"/>
    <property type="match status" value="1"/>
</dbReference>
<dbReference type="PROSITE" id="PS51022">
    <property type="entry name" value="L27"/>
    <property type="match status" value="2"/>
</dbReference>
<dbReference type="InterPro" id="IPR036028">
    <property type="entry name" value="SH3-like_dom_sf"/>
</dbReference>
<keyword evidence="5" id="KW-1185">Reference proteome</keyword>
<dbReference type="InterPro" id="IPR050716">
    <property type="entry name" value="MAGUK"/>
</dbReference>
<dbReference type="SMART" id="SM00569">
    <property type="entry name" value="L27"/>
    <property type="match status" value="2"/>
</dbReference>
<dbReference type="EMBL" id="JBHFQA010000017">
    <property type="protein sequence ID" value="KAL2083830.1"/>
    <property type="molecule type" value="Genomic_DNA"/>
</dbReference>
<protein>
    <submittedName>
        <fullName evidence="4">Uncharacterized protein</fullName>
    </submittedName>
</protein>
<sequence>MCRPREENVNSRSRRRDPDSPVKMGGEVRLETVPGLNETPWTGTVERPKLSHLRRQLARGYGEVRGAVCAAGEGMVTVAMVTVANAKSGTAMQQVLDNLRELPPSSGAKDIDLIFLRGIMESPIVRSLAKAHDRLEDVKLEAVRANNLALVTDILCDMSSLASRDDSAAELSRILTEPHFKSLLEAHDMVASKCYGGVSPDLTNQQPPLLPAPPDTVRVISIHKKPGEPLGVTFRVESGDLVVARILHGGMIDRQGMLHAGDVIREVNGHQVGEGPQELQRILKEASGDITLKILPSYRDTPTPAQLFLKPHFSYSPETDNLIPCKEAGLAFTRGDVLHVVNRHDPNCWHRKSELHKKQVELGLPEHSLITDCATRWGSKLAMVERILEQAQAIRHVLSDDRRSNLSLTWQDTDVLQAVQKALKPVSDFTDILSGENYVTSSSVLPMPHAPAPLSCPCPMLQLLCPAHAPAPLSCPCPMLTLLCPAHAHAPLSCQCPMLQLLCPAHAPCSRSSVLPMLQLLCPAHAPCSRSSVLPMPHAPAPLSCPCSRSSALPMLQLLCPAHAPAPLSCPCPMLTLLCPCPMLQLLCPAHAPCSSSSVLPMLQLLCPAHAPCSRSSVLPMLHAPAPLSCPCSRSSVLPMPHAPAPLSCPCSSSSVLPMPHAPAPLPCPCPMLTLLCPAHAPCSSSSVLPMLTLLCPAHAPAPLSCPCPMLQLLCPAHAPAPLSCPCPMLQLLCPAHAPCSRSSVLPMPHAPAPLSCPCSMLQLLCPAHAPCSRSSVLPMLQLCKDDVLAVSDEDVQLTKLIKTGILDKLEAKYQSDSVRKLMRKCTFLDPRYCGGYETDATALAETKTELEAEMVILEGQAAAVGPRPTRVEEGEGQPEPPKSSSAPRAKLSTHNVAYSSRKK</sequence>
<gene>
    <name evidence="4" type="ORF">ACEWY4_019348</name>
</gene>
<dbReference type="InterPro" id="IPR036034">
    <property type="entry name" value="PDZ_sf"/>
</dbReference>
<dbReference type="InterPro" id="IPR004172">
    <property type="entry name" value="L27_dom"/>
</dbReference>
<dbReference type="Gene3D" id="2.30.30.40">
    <property type="entry name" value="SH3 Domains"/>
    <property type="match status" value="1"/>
</dbReference>
<feature type="region of interest" description="Disordered" evidence="1">
    <location>
        <begin position="862"/>
        <end position="904"/>
    </location>
</feature>
<dbReference type="SUPFAM" id="SSF50044">
    <property type="entry name" value="SH3-domain"/>
    <property type="match status" value="1"/>
</dbReference>
<comment type="caution">
    <text evidence="4">The sequence shown here is derived from an EMBL/GenBank/DDBJ whole genome shotgun (WGS) entry which is preliminary data.</text>
</comment>
<dbReference type="InterPro" id="IPR001478">
    <property type="entry name" value="PDZ"/>
</dbReference>
<dbReference type="FunFam" id="2.30.42.10:FF:000047">
    <property type="entry name" value="MAGUK p55 subfamily member 6"/>
    <property type="match status" value="1"/>
</dbReference>
<accession>A0ABD1JB83</accession>
<dbReference type="Pfam" id="PF02828">
    <property type="entry name" value="L27"/>
    <property type="match status" value="2"/>
</dbReference>
<feature type="region of interest" description="Disordered" evidence="1">
    <location>
        <begin position="1"/>
        <end position="25"/>
    </location>
</feature>
<feature type="compositionally biased region" description="Basic and acidic residues" evidence="1">
    <location>
        <begin position="16"/>
        <end position="25"/>
    </location>
</feature>
<feature type="domain" description="L27" evidence="3">
    <location>
        <begin position="88"/>
        <end position="138"/>
    </location>
</feature>